<proteinExistence type="predicted"/>
<dbReference type="SUPFAM" id="SSF54637">
    <property type="entry name" value="Thioesterase/thiol ester dehydrase-isomerase"/>
    <property type="match status" value="1"/>
</dbReference>
<name>A0A1R4AAH9_BABMR</name>
<dbReference type="CDD" id="cd03443">
    <property type="entry name" value="PaaI_thioesterase"/>
    <property type="match status" value="1"/>
</dbReference>
<dbReference type="VEuPathDB" id="PiroplasmaDB:BMR1_02g02355"/>
<dbReference type="InterPro" id="IPR029069">
    <property type="entry name" value="HotDog_dom_sf"/>
</dbReference>
<dbReference type="InterPro" id="IPR052061">
    <property type="entry name" value="PTE-AB_protein"/>
</dbReference>
<accession>A0A1R4AAH9</accession>
<reference evidence="1 2" key="2">
    <citation type="journal article" date="2013" name="PLoS ONE">
        <title>Whole genome mapping and re-organization of the nuclear and mitochondrial genomes of Babesia microti isolates.</title>
        <authorList>
            <person name="Cornillot E."/>
            <person name="Dassouli A."/>
            <person name="Garg A."/>
            <person name="Pachikara N."/>
            <person name="Randazzo S."/>
            <person name="Depoix D."/>
            <person name="Carcy B."/>
            <person name="Delbecq S."/>
            <person name="Frutos R."/>
            <person name="Silva J.C."/>
            <person name="Sutton R."/>
            <person name="Krause P.J."/>
            <person name="Mamoun C.B."/>
        </authorList>
    </citation>
    <scope>NUCLEOTIDE SEQUENCE [LARGE SCALE GENOMIC DNA]</scope>
    <source>
        <strain evidence="1 2">RI</strain>
    </source>
</reference>
<evidence type="ECO:0000313" key="1">
    <source>
        <dbReference type="EMBL" id="SJK85990.1"/>
    </source>
</evidence>
<gene>
    <name evidence="1" type="ORF">BMR1_02g02355</name>
</gene>
<evidence type="ECO:0000313" key="2">
    <source>
        <dbReference type="Proteomes" id="UP000002899"/>
    </source>
</evidence>
<dbReference type="Proteomes" id="UP000002899">
    <property type="component" value="Chromosome II"/>
</dbReference>
<dbReference type="KEGG" id="bmic:BMR1_02g02355"/>
<keyword evidence="2" id="KW-1185">Reference proteome</keyword>
<protein>
    <recommendedName>
        <fullName evidence="3">Thioesterase domain-containing protein</fullName>
    </recommendedName>
</protein>
<dbReference type="PANTHER" id="PTHR47260">
    <property type="entry name" value="UPF0644 PROTEIN PB2B4.06"/>
    <property type="match status" value="1"/>
</dbReference>
<dbReference type="GeneID" id="24424257"/>
<organism evidence="1 2">
    <name type="scientific">Babesia microti (strain RI)</name>
    <dbReference type="NCBI Taxonomy" id="1133968"/>
    <lineage>
        <taxon>Eukaryota</taxon>
        <taxon>Sar</taxon>
        <taxon>Alveolata</taxon>
        <taxon>Apicomplexa</taxon>
        <taxon>Aconoidasida</taxon>
        <taxon>Piroplasmida</taxon>
        <taxon>Babesiidae</taxon>
        <taxon>Babesia</taxon>
    </lineage>
</organism>
<sequence>MISINPTIRILRALPLLINSVAIRNCSPSPTNFLKKSMLSTLPSMAMNPIKYEQFGMGTDAKDFPTWCHQYFKYQSYSELRMLPMESYTNNKFGHLINDSLMGKNGFRIRCFISDIPQSVGDSEISENKGINVTGKIPPEGINNYREFVTLRTCATQLIFLVDVGTHCCGHNGVWHGGITSAILDNTFGLLGSLYLPLAATKSLNIKFISPILVDTPVIVSAEYDPDSSSVNDRPGTITADANVYLPSGKLAATGRCEIVDVSKKWNTTRQ</sequence>
<dbReference type="RefSeq" id="XP_012648238.2">
    <property type="nucleotide sequence ID" value="XM_012792784.2"/>
</dbReference>
<dbReference type="Gene3D" id="3.10.129.10">
    <property type="entry name" value="Hotdog Thioesterase"/>
    <property type="match status" value="1"/>
</dbReference>
<reference evidence="1 2" key="3">
    <citation type="journal article" date="2016" name="Sci. Rep.">
        <title>Genome-wide diversity and gene expression profiling of Babesia microti isolates identify polymorphic genes that mediate host-pathogen interactions.</title>
        <authorList>
            <person name="Silva J.C."/>
            <person name="Cornillot E."/>
            <person name="McCracken C."/>
            <person name="Usmani-Brown S."/>
            <person name="Dwivedi A."/>
            <person name="Ifeonu O.O."/>
            <person name="Crabtree J."/>
            <person name="Gotia H.T."/>
            <person name="Virji A.Z."/>
            <person name="Reynes C."/>
            <person name="Colinge J."/>
            <person name="Kumar V."/>
            <person name="Lawres L."/>
            <person name="Pazzi J.E."/>
            <person name="Pablo J.V."/>
            <person name="Hung C."/>
            <person name="Brancato J."/>
            <person name="Kumari P."/>
            <person name="Orvis J."/>
            <person name="Tretina K."/>
            <person name="Chibucos M."/>
            <person name="Ott S."/>
            <person name="Sadzewicz L."/>
            <person name="Sengamalay N."/>
            <person name="Shetty A.C."/>
            <person name="Su Q."/>
            <person name="Tallon L."/>
            <person name="Fraser C.M."/>
            <person name="Frutos R."/>
            <person name="Molina D.M."/>
            <person name="Krause P.J."/>
            <person name="Ben Mamoun C."/>
        </authorList>
    </citation>
    <scope>NUCLEOTIDE SEQUENCE [LARGE SCALE GENOMIC DNA]</scope>
    <source>
        <strain evidence="1 2">RI</strain>
    </source>
</reference>
<dbReference type="OrthoDB" id="506431at2759"/>
<reference evidence="1 2" key="1">
    <citation type="journal article" date="2012" name="Nucleic Acids Res.">
        <title>Sequencing of the smallest Apicomplexan genome from the human pathogen Babesia microti.</title>
        <authorList>
            <person name="Cornillot E."/>
            <person name="Hadj-Kaddour K."/>
            <person name="Dassouli A."/>
            <person name="Noel B."/>
            <person name="Ranwez V."/>
            <person name="Vacherie B."/>
            <person name="Augagneur Y."/>
            <person name="Bres V."/>
            <person name="Duclos A."/>
            <person name="Randazzo S."/>
            <person name="Carcy B."/>
            <person name="Debierre-Grockiego F."/>
            <person name="Delbecq S."/>
            <person name="Moubri-Menage K."/>
            <person name="Shams-Eldin H."/>
            <person name="Usmani-Brown S."/>
            <person name="Bringaud F."/>
            <person name="Wincker P."/>
            <person name="Vivares C.P."/>
            <person name="Schwarz R.T."/>
            <person name="Schetters T.P."/>
            <person name="Krause P.J."/>
            <person name="Gorenflot A."/>
            <person name="Berry V."/>
            <person name="Barbe V."/>
            <person name="Ben Mamoun C."/>
        </authorList>
    </citation>
    <scope>NUCLEOTIDE SEQUENCE [LARGE SCALE GENOMIC DNA]</scope>
    <source>
        <strain evidence="1 2">RI</strain>
    </source>
</reference>
<dbReference type="AlphaFoldDB" id="A0A1R4AAH9"/>
<dbReference type="EMBL" id="FO082872">
    <property type="protein sequence ID" value="SJK85990.1"/>
    <property type="molecule type" value="Genomic_DNA"/>
</dbReference>
<dbReference type="PANTHER" id="PTHR47260:SF1">
    <property type="entry name" value="UPF0644 PROTEIN PB2B4.06"/>
    <property type="match status" value="1"/>
</dbReference>
<evidence type="ECO:0008006" key="3">
    <source>
        <dbReference type="Google" id="ProtNLM"/>
    </source>
</evidence>